<keyword evidence="2" id="KW-0732">Signal</keyword>
<gene>
    <name evidence="3" type="ORF">TeGR_g66</name>
</gene>
<proteinExistence type="predicted"/>
<sequence>MAPLLLLLLLLPPSLSLLPSPPPPGRSLRGRSPLRSYELPPAPPPIVRHDPLANADHGVFADELLGEEHLGDDGHLGDGGAALSFSPPPPAPTALAKLRSAPSSLLAAASRRPKLSVLAGVALSVPLYSRAVRYTRTRYHKSEAERLEDFRRIMGGDPKAAP</sequence>
<dbReference type="Proteomes" id="UP001165060">
    <property type="component" value="Unassembled WGS sequence"/>
</dbReference>
<name>A0ABQ6N353_9STRA</name>
<dbReference type="EMBL" id="BRYB01003588">
    <property type="protein sequence ID" value="GMI39150.1"/>
    <property type="molecule type" value="Genomic_DNA"/>
</dbReference>
<feature type="region of interest" description="Disordered" evidence="1">
    <location>
        <begin position="69"/>
        <end position="90"/>
    </location>
</feature>
<feature type="chain" id="PRO_5047087231" evidence="2">
    <location>
        <begin position="17"/>
        <end position="162"/>
    </location>
</feature>
<protein>
    <submittedName>
        <fullName evidence="3">Uncharacterized protein</fullName>
    </submittedName>
</protein>
<feature type="region of interest" description="Disordered" evidence="1">
    <location>
        <begin position="18"/>
        <end position="41"/>
    </location>
</feature>
<feature type="compositionally biased region" description="Low complexity" evidence="1">
    <location>
        <begin position="26"/>
        <end position="36"/>
    </location>
</feature>
<evidence type="ECO:0000256" key="1">
    <source>
        <dbReference type="SAM" id="MobiDB-lite"/>
    </source>
</evidence>
<feature type="non-terminal residue" evidence="3">
    <location>
        <position position="162"/>
    </location>
</feature>
<reference evidence="3 4" key="1">
    <citation type="journal article" date="2023" name="Commun. Biol.">
        <title>Genome analysis of Parmales, the sister group of diatoms, reveals the evolutionary specialization of diatoms from phago-mixotrophs to photoautotrophs.</title>
        <authorList>
            <person name="Ban H."/>
            <person name="Sato S."/>
            <person name="Yoshikawa S."/>
            <person name="Yamada K."/>
            <person name="Nakamura Y."/>
            <person name="Ichinomiya M."/>
            <person name="Sato N."/>
            <person name="Blanc-Mathieu R."/>
            <person name="Endo H."/>
            <person name="Kuwata A."/>
            <person name="Ogata H."/>
        </authorList>
    </citation>
    <scope>NUCLEOTIDE SEQUENCE [LARGE SCALE GENOMIC DNA]</scope>
</reference>
<evidence type="ECO:0000313" key="3">
    <source>
        <dbReference type="EMBL" id="GMI39150.1"/>
    </source>
</evidence>
<feature type="signal peptide" evidence="2">
    <location>
        <begin position="1"/>
        <end position="16"/>
    </location>
</feature>
<keyword evidence="4" id="KW-1185">Reference proteome</keyword>
<organism evidence="3 4">
    <name type="scientific">Tetraparma gracilis</name>
    <dbReference type="NCBI Taxonomy" id="2962635"/>
    <lineage>
        <taxon>Eukaryota</taxon>
        <taxon>Sar</taxon>
        <taxon>Stramenopiles</taxon>
        <taxon>Ochrophyta</taxon>
        <taxon>Bolidophyceae</taxon>
        <taxon>Parmales</taxon>
        <taxon>Triparmaceae</taxon>
        <taxon>Tetraparma</taxon>
    </lineage>
</organism>
<accession>A0ABQ6N353</accession>
<comment type="caution">
    <text evidence="3">The sequence shown here is derived from an EMBL/GenBank/DDBJ whole genome shotgun (WGS) entry which is preliminary data.</text>
</comment>
<evidence type="ECO:0000256" key="2">
    <source>
        <dbReference type="SAM" id="SignalP"/>
    </source>
</evidence>
<evidence type="ECO:0000313" key="4">
    <source>
        <dbReference type="Proteomes" id="UP001165060"/>
    </source>
</evidence>